<dbReference type="RefSeq" id="WP_176734325.1">
    <property type="nucleotide sequence ID" value="NZ_FMCW01000024.1"/>
</dbReference>
<reference evidence="6 7" key="1">
    <citation type="submission" date="2016-06" db="EMBL/GenBank/DDBJ databases">
        <authorList>
            <person name="Kjaerup R.B."/>
            <person name="Dalgaard T.S."/>
            <person name="Juul-Madsen H.R."/>
        </authorList>
    </citation>
    <scope>NUCLEOTIDE SEQUENCE [LARGE SCALE GENOMIC DNA]</scope>
    <source>
        <strain evidence="6 7">DSM 45626</strain>
    </source>
</reference>
<dbReference type="GO" id="GO:0006730">
    <property type="term" value="P:one-carbon metabolic process"/>
    <property type="evidence" value="ECO:0007669"/>
    <property type="project" value="UniProtKB-KW"/>
</dbReference>
<proteinExistence type="inferred from homology"/>
<evidence type="ECO:0000313" key="7">
    <source>
        <dbReference type="Proteomes" id="UP000199375"/>
    </source>
</evidence>
<comment type="similarity">
    <text evidence="2">Belongs to the adenosylhomocysteinase family.</text>
</comment>
<dbReference type="AlphaFoldDB" id="A0A1C4XDN3"/>
<dbReference type="GO" id="GO:0033353">
    <property type="term" value="P:S-adenosylmethionine cycle"/>
    <property type="evidence" value="ECO:0007669"/>
    <property type="project" value="TreeGrafter"/>
</dbReference>
<comment type="cofactor">
    <cofactor evidence="1">
        <name>NAD(+)</name>
        <dbReference type="ChEBI" id="CHEBI:57540"/>
    </cofactor>
</comment>
<dbReference type="Proteomes" id="UP000199375">
    <property type="component" value="Unassembled WGS sequence"/>
</dbReference>
<dbReference type="Pfam" id="PF00670">
    <property type="entry name" value="AdoHcyase_NAD"/>
    <property type="match status" value="1"/>
</dbReference>
<dbReference type="GO" id="GO:0004013">
    <property type="term" value="F:adenosylhomocysteinase activity"/>
    <property type="evidence" value="ECO:0007669"/>
    <property type="project" value="TreeGrafter"/>
</dbReference>
<dbReference type="InterPro" id="IPR011051">
    <property type="entry name" value="RmlC_Cupin_sf"/>
</dbReference>
<dbReference type="PROSITE" id="PS00739">
    <property type="entry name" value="ADOHCYASE_2"/>
    <property type="match status" value="1"/>
</dbReference>
<evidence type="ECO:0000313" key="6">
    <source>
        <dbReference type="EMBL" id="SCF06618.1"/>
    </source>
</evidence>
<keyword evidence="4" id="KW-0520">NAD</keyword>
<dbReference type="InterPro" id="IPR015878">
    <property type="entry name" value="Ado_hCys_hydrolase_NAD-bd"/>
</dbReference>
<gene>
    <name evidence="6" type="ORF">GA0070558_12466</name>
</gene>
<dbReference type="InterPro" id="IPR000043">
    <property type="entry name" value="Adenosylhomocysteinase-like"/>
</dbReference>
<evidence type="ECO:0000256" key="2">
    <source>
        <dbReference type="ARBA" id="ARBA00007122"/>
    </source>
</evidence>
<dbReference type="PANTHER" id="PTHR23420:SF0">
    <property type="entry name" value="ADENOSYLHOMOCYSTEINASE"/>
    <property type="match status" value="1"/>
</dbReference>
<dbReference type="InterPro" id="IPR013096">
    <property type="entry name" value="Cupin_2"/>
</dbReference>
<keyword evidence="3" id="KW-0554">One-carbon metabolism</keyword>
<dbReference type="SUPFAM" id="SSF52283">
    <property type="entry name" value="Formate/glycerate dehydrogenase catalytic domain-like"/>
    <property type="match status" value="1"/>
</dbReference>
<dbReference type="SMART" id="SM00997">
    <property type="entry name" value="AdoHcyase_NAD"/>
    <property type="match status" value="1"/>
</dbReference>
<dbReference type="InterPro" id="IPR042172">
    <property type="entry name" value="Adenosylhomocyst_ase-like_sf"/>
</dbReference>
<dbReference type="SUPFAM" id="SSF51182">
    <property type="entry name" value="RmlC-like cupins"/>
    <property type="match status" value="1"/>
</dbReference>
<dbReference type="SMART" id="SM00996">
    <property type="entry name" value="AdoHcyase"/>
    <property type="match status" value="1"/>
</dbReference>
<dbReference type="SUPFAM" id="SSF51735">
    <property type="entry name" value="NAD(P)-binding Rossmann-fold domains"/>
    <property type="match status" value="1"/>
</dbReference>
<dbReference type="InterPro" id="IPR014710">
    <property type="entry name" value="RmlC-like_jellyroll"/>
</dbReference>
<organism evidence="6 7">
    <name type="scientific">Micromonospora haikouensis</name>
    <dbReference type="NCBI Taxonomy" id="686309"/>
    <lineage>
        <taxon>Bacteria</taxon>
        <taxon>Bacillati</taxon>
        <taxon>Actinomycetota</taxon>
        <taxon>Actinomycetes</taxon>
        <taxon>Micromonosporales</taxon>
        <taxon>Micromonosporaceae</taxon>
        <taxon>Micromonospora</taxon>
    </lineage>
</organism>
<protein>
    <submittedName>
        <fullName evidence="6">Adenosylhomocysteinase</fullName>
    </submittedName>
</protein>
<evidence type="ECO:0000256" key="1">
    <source>
        <dbReference type="ARBA" id="ARBA00001911"/>
    </source>
</evidence>
<dbReference type="Gene3D" id="2.60.120.10">
    <property type="entry name" value="Jelly Rolls"/>
    <property type="match status" value="1"/>
</dbReference>
<evidence type="ECO:0000256" key="4">
    <source>
        <dbReference type="ARBA" id="ARBA00023027"/>
    </source>
</evidence>
<evidence type="ECO:0000259" key="5">
    <source>
        <dbReference type="SMART" id="SM00997"/>
    </source>
</evidence>
<accession>A0A1C4XDN3</accession>
<sequence length="493" mass="52582">MPTSFADRLHWVRTTMPVTSRVIAELGDRPGADRTFCYRGHLTLNSMPVFEWLAASGIKLTIASCDPNTADPEVVARLRAAGCAVLTDEDELEQAVRLRPELVFDTGGDLTAALIEEGTPPLAAVESTSTGLWRLGKLPDVPMPMLEWARIPLKEKVEHRFHVAAGVWSAIAWLTGLSIEGRRVLVLGYGEVGKGVADRARRLGALVTVAEPEPARALDARLHGHETVPTALAAAHTAEIVVTATGRPASVSAAVLDRLPHGAIVANAGHSPQEIDLAHLADRGMAHPLRPGLVEYRGPQRTVVVLGGGSPVNLTVDNTFGDDLWDLFAGVTALSCAWLLTGEWAAEPPGIRPLPALMQRRIAELYLSPPPRPAHVGAIQRVDAAEAGGHVLQELAGPQCAAYQQHHTLACSTLAPGARIAVHHHERTEETYIVLDGEVTVTLDGVEHLVATGGVVTIPPPIRHGVLAGEQGARLLAVSTPPWQPDDHHEQPS</sequence>
<dbReference type="EMBL" id="FMCW01000024">
    <property type="protein sequence ID" value="SCF06618.1"/>
    <property type="molecule type" value="Genomic_DNA"/>
</dbReference>
<dbReference type="Pfam" id="PF07883">
    <property type="entry name" value="Cupin_2"/>
    <property type="match status" value="1"/>
</dbReference>
<dbReference type="InterPro" id="IPR036291">
    <property type="entry name" value="NAD(P)-bd_dom_sf"/>
</dbReference>
<dbReference type="GO" id="GO:0005829">
    <property type="term" value="C:cytosol"/>
    <property type="evidence" value="ECO:0007669"/>
    <property type="project" value="TreeGrafter"/>
</dbReference>
<dbReference type="PANTHER" id="PTHR23420">
    <property type="entry name" value="ADENOSYLHOMOCYSTEINASE"/>
    <property type="match status" value="1"/>
</dbReference>
<dbReference type="Gene3D" id="3.40.50.1480">
    <property type="entry name" value="Adenosylhomocysteinase-like"/>
    <property type="match status" value="1"/>
</dbReference>
<evidence type="ECO:0000256" key="3">
    <source>
        <dbReference type="ARBA" id="ARBA00022563"/>
    </source>
</evidence>
<name>A0A1C4XDN3_9ACTN</name>
<dbReference type="Gene3D" id="3.40.50.720">
    <property type="entry name" value="NAD(P)-binding Rossmann-like Domain"/>
    <property type="match status" value="1"/>
</dbReference>
<feature type="domain" description="S-adenosyl-L-homocysteine hydrolase NAD binding" evidence="5">
    <location>
        <begin position="159"/>
        <end position="319"/>
    </location>
</feature>
<dbReference type="InterPro" id="IPR020082">
    <property type="entry name" value="S-Ado-L-homoCys_hydrolase_CS"/>
</dbReference>